<keyword evidence="5" id="KW-1185">Reference proteome</keyword>
<evidence type="ECO:0000313" key="5">
    <source>
        <dbReference type="Proteomes" id="UP000242715"/>
    </source>
</evidence>
<dbReference type="InterPro" id="IPR029962">
    <property type="entry name" value="TBL"/>
</dbReference>
<organism evidence="4 5">
    <name type="scientific">Trifolium subterraneum</name>
    <name type="common">Subterranean clover</name>
    <dbReference type="NCBI Taxonomy" id="3900"/>
    <lineage>
        <taxon>Eukaryota</taxon>
        <taxon>Viridiplantae</taxon>
        <taxon>Streptophyta</taxon>
        <taxon>Embryophyta</taxon>
        <taxon>Tracheophyta</taxon>
        <taxon>Spermatophyta</taxon>
        <taxon>Magnoliopsida</taxon>
        <taxon>eudicotyledons</taxon>
        <taxon>Gunneridae</taxon>
        <taxon>Pentapetalae</taxon>
        <taxon>rosids</taxon>
        <taxon>fabids</taxon>
        <taxon>Fabales</taxon>
        <taxon>Fabaceae</taxon>
        <taxon>Papilionoideae</taxon>
        <taxon>50 kb inversion clade</taxon>
        <taxon>NPAAA clade</taxon>
        <taxon>Hologalegina</taxon>
        <taxon>IRL clade</taxon>
        <taxon>Trifolieae</taxon>
        <taxon>Trifolium</taxon>
    </lineage>
</organism>
<evidence type="ECO:0000256" key="1">
    <source>
        <dbReference type="ARBA" id="ARBA00007727"/>
    </source>
</evidence>
<evidence type="ECO:0000259" key="3">
    <source>
        <dbReference type="Pfam" id="PF13839"/>
    </source>
</evidence>
<dbReference type="GO" id="GO:0016413">
    <property type="term" value="F:O-acetyltransferase activity"/>
    <property type="evidence" value="ECO:0007669"/>
    <property type="project" value="InterPro"/>
</dbReference>
<sequence>MLPEFSRENHCLNQTKPEEGSMPSYPGVDIVESILSNMKNQVYWLDITLQTQLRIDGHPSIYTGRGTSYEDCSHWCLAGAPDTWNEILYAVLLGN</sequence>
<proteinExistence type="inferred from homology"/>
<evidence type="ECO:0000313" key="4">
    <source>
        <dbReference type="EMBL" id="GAU14840.1"/>
    </source>
</evidence>
<protein>
    <recommendedName>
        <fullName evidence="3">Trichome birefringence-like C-terminal domain-containing protein</fullName>
    </recommendedName>
</protein>
<feature type="region of interest" description="Disordered" evidence="2">
    <location>
        <begin position="1"/>
        <end position="24"/>
    </location>
</feature>
<dbReference type="OrthoDB" id="1839666at2759"/>
<feature type="compositionally biased region" description="Basic and acidic residues" evidence="2">
    <location>
        <begin position="1"/>
        <end position="10"/>
    </location>
</feature>
<dbReference type="PANTHER" id="PTHR32285">
    <property type="entry name" value="PROTEIN TRICHOME BIREFRINGENCE-LIKE 9-RELATED"/>
    <property type="match status" value="1"/>
</dbReference>
<dbReference type="Proteomes" id="UP000242715">
    <property type="component" value="Unassembled WGS sequence"/>
</dbReference>
<dbReference type="GO" id="GO:0005794">
    <property type="term" value="C:Golgi apparatus"/>
    <property type="evidence" value="ECO:0007669"/>
    <property type="project" value="TreeGrafter"/>
</dbReference>
<dbReference type="InterPro" id="IPR026057">
    <property type="entry name" value="TBL_C"/>
</dbReference>
<dbReference type="EMBL" id="DF973147">
    <property type="protein sequence ID" value="GAU14840.1"/>
    <property type="molecule type" value="Genomic_DNA"/>
</dbReference>
<feature type="domain" description="Trichome birefringence-like C-terminal" evidence="3">
    <location>
        <begin position="6"/>
        <end position="90"/>
    </location>
</feature>
<reference evidence="5" key="1">
    <citation type="journal article" date="2017" name="Front. Plant Sci.">
        <title>Climate Clever Clovers: New Paradigm to Reduce the Environmental Footprint of Ruminants by Breeding Low Methanogenic Forages Utilizing Haplotype Variation.</title>
        <authorList>
            <person name="Kaur P."/>
            <person name="Appels R."/>
            <person name="Bayer P.E."/>
            <person name="Keeble-Gagnere G."/>
            <person name="Wang J."/>
            <person name="Hirakawa H."/>
            <person name="Shirasawa K."/>
            <person name="Vercoe P."/>
            <person name="Stefanova K."/>
            <person name="Durmic Z."/>
            <person name="Nichols P."/>
            <person name="Revell C."/>
            <person name="Isobe S.N."/>
            <person name="Edwards D."/>
            <person name="Erskine W."/>
        </authorList>
    </citation>
    <scope>NUCLEOTIDE SEQUENCE [LARGE SCALE GENOMIC DNA]</scope>
    <source>
        <strain evidence="5">cv. Daliak</strain>
    </source>
</reference>
<dbReference type="Pfam" id="PF13839">
    <property type="entry name" value="PC-Esterase"/>
    <property type="match status" value="1"/>
</dbReference>
<accession>A0A2Z6M410</accession>
<comment type="similarity">
    <text evidence="1">Belongs to the PC-esterase family. TBL subfamily.</text>
</comment>
<gene>
    <name evidence="4" type="ORF">TSUD_50520</name>
</gene>
<evidence type="ECO:0000256" key="2">
    <source>
        <dbReference type="SAM" id="MobiDB-lite"/>
    </source>
</evidence>
<dbReference type="AlphaFoldDB" id="A0A2Z6M410"/>
<dbReference type="PANTHER" id="PTHR32285:SF200">
    <property type="entry name" value="PMR5_CAS1P GDSL_SGNH-LIKE ACYL-ESTERASE FAMILY PROTEIN"/>
    <property type="match status" value="1"/>
</dbReference>
<name>A0A2Z6M410_TRISU</name>